<name>A0A3M7SWM4_BRAPC</name>
<organism evidence="1 2">
    <name type="scientific">Brachionus plicatilis</name>
    <name type="common">Marine rotifer</name>
    <name type="synonym">Brachionus muelleri</name>
    <dbReference type="NCBI Taxonomy" id="10195"/>
    <lineage>
        <taxon>Eukaryota</taxon>
        <taxon>Metazoa</taxon>
        <taxon>Spiralia</taxon>
        <taxon>Gnathifera</taxon>
        <taxon>Rotifera</taxon>
        <taxon>Eurotatoria</taxon>
        <taxon>Monogononta</taxon>
        <taxon>Pseudotrocha</taxon>
        <taxon>Ploima</taxon>
        <taxon>Brachionidae</taxon>
        <taxon>Brachionus</taxon>
    </lineage>
</organism>
<evidence type="ECO:0000313" key="2">
    <source>
        <dbReference type="Proteomes" id="UP000276133"/>
    </source>
</evidence>
<reference evidence="1 2" key="1">
    <citation type="journal article" date="2018" name="Sci. Rep.">
        <title>Genomic signatures of local adaptation to the degree of environmental predictability in rotifers.</title>
        <authorList>
            <person name="Franch-Gras L."/>
            <person name="Hahn C."/>
            <person name="Garcia-Roger E.M."/>
            <person name="Carmona M.J."/>
            <person name="Serra M."/>
            <person name="Gomez A."/>
        </authorList>
    </citation>
    <scope>NUCLEOTIDE SEQUENCE [LARGE SCALE GENOMIC DNA]</scope>
    <source>
        <strain evidence="1">HYR1</strain>
    </source>
</reference>
<accession>A0A3M7SWM4</accession>
<comment type="caution">
    <text evidence="1">The sequence shown here is derived from an EMBL/GenBank/DDBJ whole genome shotgun (WGS) entry which is preliminary data.</text>
</comment>
<keyword evidence="1" id="KW-0695">RNA-directed DNA polymerase</keyword>
<sequence>MAHGLKSKPYEEGCHKFNILSLEQSRARGDLIKKFKLPKSIRTLNWHFHPQSSMPRGGRRSMLRRKIVRCCNQRYNFSNNGIVNLWNGLSDEIINSDTISFKKFSFKKKK</sequence>
<dbReference type="AlphaFoldDB" id="A0A3M7SWM4"/>
<keyword evidence="2" id="KW-1185">Reference proteome</keyword>
<dbReference type="EMBL" id="REGN01000670">
    <property type="protein sequence ID" value="RNA40132.1"/>
    <property type="molecule type" value="Genomic_DNA"/>
</dbReference>
<protein>
    <submittedName>
        <fullName evidence="1">RNA-directed DNA polymerase from mobile element jockey-like</fullName>
    </submittedName>
</protein>
<dbReference type="Proteomes" id="UP000276133">
    <property type="component" value="Unassembled WGS sequence"/>
</dbReference>
<evidence type="ECO:0000313" key="1">
    <source>
        <dbReference type="EMBL" id="RNA40132.1"/>
    </source>
</evidence>
<dbReference type="GO" id="GO:0003964">
    <property type="term" value="F:RNA-directed DNA polymerase activity"/>
    <property type="evidence" value="ECO:0007669"/>
    <property type="project" value="UniProtKB-KW"/>
</dbReference>
<keyword evidence="1" id="KW-0548">Nucleotidyltransferase</keyword>
<keyword evidence="1" id="KW-0808">Transferase</keyword>
<proteinExistence type="predicted"/>
<gene>
    <name evidence="1" type="ORF">BpHYR1_044122</name>
</gene>